<organism evidence="27 28">
    <name type="scientific">Cephus cinctus</name>
    <name type="common">Wheat stem sawfly</name>
    <dbReference type="NCBI Taxonomy" id="211228"/>
    <lineage>
        <taxon>Eukaryota</taxon>
        <taxon>Metazoa</taxon>
        <taxon>Ecdysozoa</taxon>
        <taxon>Arthropoda</taxon>
        <taxon>Hexapoda</taxon>
        <taxon>Insecta</taxon>
        <taxon>Pterygota</taxon>
        <taxon>Neoptera</taxon>
        <taxon>Endopterygota</taxon>
        <taxon>Hymenoptera</taxon>
        <taxon>Cephoidea</taxon>
        <taxon>Cephidae</taxon>
        <taxon>Cephus</taxon>
    </lineage>
</organism>
<dbReference type="KEGG" id="ccin:107269801"/>
<dbReference type="Pfam" id="PF03399">
    <property type="entry name" value="SAC3_GANP"/>
    <property type="match status" value="1"/>
</dbReference>
<keyword evidence="11" id="KW-0808">Transferase</keyword>
<evidence type="ECO:0000256" key="12">
    <source>
        <dbReference type="ARBA" id="ARBA00022816"/>
    </source>
</evidence>
<evidence type="ECO:0000256" key="13">
    <source>
        <dbReference type="ARBA" id="ARBA00022859"/>
    </source>
</evidence>
<protein>
    <recommendedName>
        <fullName evidence="23">Germinal-center associated nuclear protein</fullName>
        <ecNumber evidence="5">2.3.1.48</ecNumber>
    </recommendedName>
</protein>
<dbReference type="SUPFAM" id="SSF54928">
    <property type="entry name" value="RNA-binding domain, RBD"/>
    <property type="match status" value="1"/>
</dbReference>
<dbReference type="RefSeq" id="XP_015599543.1">
    <property type="nucleotide sequence ID" value="XM_015744057.2"/>
</dbReference>
<evidence type="ECO:0000259" key="26">
    <source>
        <dbReference type="Pfam" id="PF03399"/>
    </source>
</evidence>
<evidence type="ECO:0000256" key="25">
    <source>
        <dbReference type="SAM" id="MobiDB-lite"/>
    </source>
</evidence>
<feature type="compositionally biased region" description="Polar residues" evidence="25">
    <location>
        <begin position="748"/>
        <end position="767"/>
    </location>
</feature>
<feature type="region of interest" description="Disordered" evidence="25">
    <location>
        <begin position="715"/>
        <end position="767"/>
    </location>
</feature>
<evidence type="ECO:0000256" key="7">
    <source>
        <dbReference type="ARBA" id="ARBA00022454"/>
    </source>
</evidence>
<dbReference type="GO" id="GO:0005654">
    <property type="term" value="C:nucleoplasm"/>
    <property type="evidence" value="ECO:0007669"/>
    <property type="project" value="UniProtKB-SubCell"/>
</dbReference>
<evidence type="ECO:0000256" key="5">
    <source>
        <dbReference type="ARBA" id="ARBA00013184"/>
    </source>
</evidence>
<dbReference type="Gene3D" id="1.25.40.990">
    <property type="match status" value="1"/>
</dbReference>
<sequence>MADECDMQVDNAPAEKITSESFTFAQPNIVSSPERVVDFGKVTEYSVPNDGKSTFTFAKPASIPLVPNQNEGAFDHEDWKSEKQYKPKIFRNTFKPPVSVFTQALRETTGFELSKKQSRLQGGKENIEYSITCINVPKSLLTKVAAKEYFVKYGNISKITLRPRKQTITIFYTTAEAANIAYQNSGEYLGQKFDVYWTNSEMLPKSPVKKKESSKTTVRHFLTGTDEEVQAELDAMSGLEYRLHGEHKVGAPPVLRKPRIPIAKEAQKYEKATKLEKQPVKVEKYEAESQIQNIVPSATIEELQNTIRQMASTAEDKYRILEARDRLIRFKQIKPHTLATAKSTKGTCPDMCPEKERLMRESQRQVAAYELMEGAEYKINHMIAIKQYSRSSADQEEPLAHELRPVESLKMTMSYLLHEIANLCDEEGTNLAEWFHFLWDRTRGIRKDITQQELCCTDSVELVEQCARFHIVCSERLCAEEPSVFDKKINTENLTKCLQSLKYMYQDLRVKGISCKNEPEFRAYIILLNLNNGNFMWEVQKLPITLQKSPEVRFAIEVYSSLQSNNFSKFFKLVRSTTYLNACILLRYFNQVRVKALSVMVKAYCRTTSTPFPLYELIDILGFEDENEAIYFCEQVGLNTSSDDMSIMLNRQNFSSPISSIDQGRAINIVESKRTGMLLSIGECITGGMLPEQTYKNHKPHESFDSSGYLKTKSINAEDQSGNNISDISDPYEFKDDHHDDRHKPSRNFKSQVSTKHSTLNDTGASPLTRQIDVSTKKPVGRFTGQSTNKQQNIFPYKPNTNTTVFAKPEEPGPFGTKHPPNTSEDHASQPHNKFDLATENEGPFSSKSTVFGTKTNETSRFNSPFATSTISTAGKGSSIFSKSNLTSSTHPMKTTEQETSTTFGAGTITNIFSKPTLGNIFAKSTPVATAFSRNHSNAQASEKIKEGSDSISSKNILKTSDPKSPVKKQLKIHSEISQTKLEVEKRLQAEKIKLQKIEREKKLKAAEAEASLILKALEDDVIKDMCSSLVRKEFNKILMINKLSKKIMEDMVNQIVLESCEDILNEIYIQQRLLEISQKIKRRLIMKYYMTWRQCASKKRREREALDNTPVWLQKRSVEECANLLYRPDQHLVIESMRRKKIKREVEKPKRQMEPIEVIIHNGVKENAKYLDIEAVPNTFWKMVISWPDLEKRFLLWKHKKIMSEYLCPDDFTTEPIIKTYRPNSYETLNLCIRQAEGLISDHKLIGIDALLFIIDTSEDAKSVIRRLTKTVLSRNKLMPIPLYFVALGNEHWIFENSRLKAHLEKLIESDYVSQYTVHLENTINENVILELIQNATRWLSKNKSPAVPLEMDYLSEVLDGCLTEELWLKIQGHSPFNEHLASVLNDPNFIINFHNEAVTHLRDIFLDSESLSYTDFAPELKKCLNTKYELPCSYEYFNDAWKKEGNREELESALDKLKLPRWNFDWPIMDMWELRNSISYYCQEALPESNYDTVPYTILSNLFLTANDSDIPSFVNVILRIVKEKISLIRCHLKVVYNRNHMKHFRTLPWWFKSKVFMDYTTHQELKLQNKLREEDLHNESFSKKQRLNGSDISMGDDLSMYEQCEPLAEFCKVTQDQIMEVRNIRKAVENGFENYRSKSEMLEEMLTKALLDEA</sequence>
<keyword evidence="19" id="KW-0539">Nucleus</keyword>
<evidence type="ECO:0000256" key="19">
    <source>
        <dbReference type="ARBA" id="ARBA00023242"/>
    </source>
</evidence>
<dbReference type="FunFam" id="1.25.40.990:FF:000003">
    <property type="entry name" value="germinal-center associated nuclear protein isoform X2"/>
    <property type="match status" value="1"/>
</dbReference>
<evidence type="ECO:0000256" key="16">
    <source>
        <dbReference type="ARBA" id="ARBA00023010"/>
    </source>
</evidence>
<dbReference type="GO" id="GO:0005643">
    <property type="term" value="C:nuclear pore"/>
    <property type="evidence" value="ECO:0007669"/>
    <property type="project" value="UniProtKB-SubCell"/>
</dbReference>
<comment type="subcellular location">
    <subcellularLocation>
        <location evidence="1">Chromosome</location>
    </subcellularLocation>
    <subcellularLocation>
        <location evidence="2">Cytoplasm</location>
    </subcellularLocation>
    <subcellularLocation>
        <location evidence="3">Nucleus</location>
        <location evidence="3">Nuclear pore complex</location>
    </subcellularLocation>
    <subcellularLocation>
        <location evidence="4">Nucleus</location>
        <location evidence="4">Nucleoplasm</location>
    </subcellularLocation>
</comment>
<keyword evidence="18" id="KW-0906">Nuclear pore complex</keyword>
<feature type="compositionally biased region" description="Basic and acidic residues" evidence="25">
    <location>
        <begin position="732"/>
        <end position="743"/>
    </location>
</feature>
<evidence type="ECO:0000256" key="6">
    <source>
        <dbReference type="ARBA" id="ARBA00022448"/>
    </source>
</evidence>
<keyword evidence="7" id="KW-0158">Chromosome</keyword>
<keyword evidence="12" id="KW-0509">mRNA transport</keyword>
<dbReference type="PANTHER" id="PTHR12436">
    <property type="entry name" value="80 KDA MCM3-ASSOCIATED PROTEIN"/>
    <property type="match status" value="1"/>
</dbReference>
<feature type="compositionally biased region" description="Polar residues" evidence="25">
    <location>
        <begin position="844"/>
        <end position="900"/>
    </location>
</feature>
<evidence type="ECO:0000313" key="27">
    <source>
        <dbReference type="Proteomes" id="UP000694920"/>
    </source>
</evidence>
<evidence type="ECO:0000256" key="9">
    <source>
        <dbReference type="ARBA" id="ARBA00022490"/>
    </source>
</evidence>
<evidence type="ECO:0000256" key="8">
    <source>
        <dbReference type="ARBA" id="ARBA00022481"/>
    </source>
</evidence>
<evidence type="ECO:0000256" key="10">
    <source>
        <dbReference type="ARBA" id="ARBA00022553"/>
    </source>
</evidence>
<feature type="region of interest" description="Disordered" evidence="25">
    <location>
        <begin position="934"/>
        <end position="965"/>
    </location>
</feature>
<evidence type="ECO:0000256" key="11">
    <source>
        <dbReference type="ARBA" id="ARBA00022679"/>
    </source>
</evidence>
<dbReference type="GO" id="GO:0070390">
    <property type="term" value="C:transcription export complex 2"/>
    <property type="evidence" value="ECO:0007669"/>
    <property type="project" value="TreeGrafter"/>
</dbReference>
<dbReference type="InterPro" id="IPR035979">
    <property type="entry name" value="RBD_domain_sf"/>
</dbReference>
<keyword evidence="6" id="KW-0813">Transport</keyword>
<dbReference type="GO" id="GO:0061733">
    <property type="term" value="F:protein-lysine-acetyltransferase activity"/>
    <property type="evidence" value="ECO:0007669"/>
    <property type="project" value="UniProtKB-EC"/>
</dbReference>
<evidence type="ECO:0000256" key="14">
    <source>
        <dbReference type="ARBA" id="ARBA00022927"/>
    </source>
</evidence>
<keyword evidence="13" id="KW-0391">Immunity</keyword>
<evidence type="ECO:0000256" key="1">
    <source>
        <dbReference type="ARBA" id="ARBA00004286"/>
    </source>
</evidence>
<evidence type="ECO:0000256" key="3">
    <source>
        <dbReference type="ARBA" id="ARBA00004567"/>
    </source>
</evidence>
<accession>A0AAJ7C1E0</accession>
<evidence type="ECO:0000256" key="4">
    <source>
        <dbReference type="ARBA" id="ARBA00004642"/>
    </source>
</evidence>
<keyword evidence="10" id="KW-0597">Phosphoprotein</keyword>
<keyword evidence="16" id="KW-0811">Translocation</keyword>
<keyword evidence="15" id="KW-0007">Acetylation</keyword>
<dbReference type="GO" id="GO:0005694">
    <property type="term" value="C:chromosome"/>
    <property type="evidence" value="ECO:0007669"/>
    <property type="project" value="UniProtKB-SubCell"/>
</dbReference>
<dbReference type="InterPro" id="IPR005062">
    <property type="entry name" value="SAC3/GANP/THP3_conserved"/>
</dbReference>
<evidence type="ECO:0000313" key="28">
    <source>
        <dbReference type="RefSeq" id="XP_015599543.1"/>
    </source>
</evidence>
<dbReference type="GO" id="GO:0005737">
    <property type="term" value="C:cytoplasm"/>
    <property type="evidence" value="ECO:0007669"/>
    <property type="project" value="UniProtKB-SubCell"/>
</dbReference>
<keyword evidence="27" id="KW-1185">Reference proteome</keyword>
<dbReference type="InterPro" id="IPR045107">
    <property type="entry name" value="SAC3/GANP/THP3"/>
</dbReference>
<proteinExistence type="inferred from homology"/>
<comment type="function">
    <text evidence="22">As a component of the TREX-2 complex, involved in the export of mRNAs to the cytoplasm through the nuclear pores. Through the acetylation of histones, affects the assembly of nucleosomes at immunoglobulin variable region genes and promotes the recruitment and positioning of transcription complex to favor DNA cytosine deaminase AICDA/AID targeting, hence promoting somatic hypermutations.</text>
</comment>
<evidence type="ECO:0000256" key="21">
    <source>
        <dbReference type="ARBA" id="ARBA00038443"/>
    </source>
</evidence>
<keyword evidence="14" id="KW-0653">Protein transport</keyword>
<dbReference type="Proteomes" id="UP000694920">
    <property type="component" value="Unplaced"/>
</dbReference>
<comment type="similarity">
    <text evidence="21">Belongs to the SAC3 family.</text>
</comment>
<dbReference type="GO" id="GO:0003676">
    <property type="term" value="F:nucleic acid binding"/>
    <property type="evidence" value="ECO:0007669"/>
    <property type="project" value="InterPro"/>
</dbReference>
<evidence type="ECO:0000256" key="20">
    <source>
        <dbReference type="ARBA" id="ARBA00023315"/>
    </source>
</evidence>
<name>A0AAJ7C1E0_CEPCN</name>
<dbReference type="EC" id="2.3.1.48" evidence="5"/>
<evidence type="ECO:0000256" key="24">
    <source>
        <dbReference type="SAM" id="Coils"/>
    </source>
</evidence>
<feature type="domain" description="SAC3/GANP/THP3 conserved" evidence="26">
    <location>
        <begin position="351"/>
        <end position="641"/>
    </location>
</feature>
<dbReference type="PANTHER" id="PTHR12436:SF3">
    <property type="entry name" value="GERMINAL-CENTER ASSOCIATED NUCLEAR PROTEIN"/>
    <property type="match status" value="1"/>
</dbReference>
<feature type="compositionally biased region" description="Polar residues" evidence="25">
    <location>
        <begin position="784"/>
        <end position="805"/>
    </location>
</feature>
<dbReference type="CTD" id="44271"/>
<feature type="coiled-coil region" evidence="24">
    <location>
        <begin position="981"/>
        <end position="1010"/>
    </location>
</feature>
<feature type="compositionally biased region" description="Polar residues" evidence="25">
    <location>
        <begin position="715"/>
        <end position="727"/>
    </location>
</feature>
<keyword evidence="8" id="KW-0488">Methylation</keyword>
<evidence type="ECO:0000256" key="17">
    <source>
        <dbReference type="ARBA" id="ARBA00023054"/>
    </source>
</evidence>
<dbReference type="GO" id="GO:0002376">
    <property type="term" value="P:immune system process"/>
    <property type="evidence" value="ECO:0007669"/>
    <property type="project" value="UniProtKB-KW"/>
</dbReference>
<keyword evidence="17 24" id="KW-0175">Coiled coil</keyword>
<evidence type="ECO:0000256" key="18">
    <source>
        <dbReference type="ARBA" id="ARBA00023132"/>
    </source>
</evidence>
<feature type="compositionally biased region" description="Polar residues" evidence="25">
    <location>
        <begin position="950"/>
        <end position="959"/>
    </location>
</feature>
<evidence type="ECO:0000256" key="23">
    <source>
        <dbReference type="ARBA" id="ARBA00069544"/>
    </source>
</evidence>
<gene>
    <name evidence="28" type="primary">LOC107269801</name>
</gene>
<evidence type="ECO:0000256" key="15">
    <source>
        <dbReference type="ARBA" id="ARBA00022990"/>
    </source>
</evidence>
<dbReference type="GeneID" id="107269801"/>
<feature type="region of interest" description="Disordered" evidence="25">
    <location>
        <begin position="779"/>
        <end position="900"/>
    </location>
</feature>
<reference evidence="28" key="1">
    <citation type="submission" date="2025-08" db="UniProtKB">
        <authorList>
            <consortium name="RefSeq"/>
        </authorList>
    </citation>
    <scope>IDENTIFICATION</scope>
</reference>
<feature type="compositionally biased region" description="Basic and acidic residues" evidence="25">
    <location>
        <begin position="824"/>
        <end position="837"/>
    </location>
</feature>
<keyword evidence="20" id="KW-0012">Acyltransferase</keyword>
<evidence type="ECO:0000256" key="2">
    <source>
        <dbReference type="ARBA" id="ARBA00004496"/>
    </source>
</evidence>
<keyword evidence="9" id="KW-0963">Cytoplasm</keyword>
<dbReference type="GO" id="GO:0006406">
    <property type="term" value="P:mRNA export from nucleus"/>
    <property type="evidence" value="ECO:0007669"/>
    <property type="project" value="TreeGrafter"/>
</dbReference>
<dbReference type="GO" id="GO:0015031">
    <property type="term" value="P:protein transport"/>
    <property type="evidence" value="ECO:0007669"/>
    <property type="project" value="UniProtKB-KW"/>
</dbReference>
<evidence type="ECO:0000256" key="22">
    <source>
        <dbReference type="ARBA" id="ARBA00055631"/>
    </source>
</evidence>